<dbReference type="InterPro" id="IPR015421">
    <property type="entry name" value="PyrdxlP-dep_Trfase_major"/>
</dbReference>
<reference evidence="2 3" key="1">
    <citation type="submission" date="2019-06" db="EMBL/GenBank/DDBJ databases">
        <title>Genomic Encyclopedia of Type Strains, Phase IV (KMG-V): Genome sequencing to study the core and pangenomes of soil and plant-associated prokaryotes.</title>
        <authorList>
            <person name="Whitman W."/>
        </authorList>
    </citation>
    <scope>NUCLEOTIDE SEQUENCE [LARGE SCALE GENOMIC DNA]</scope>
    <source>
        <strain evidence="2 3">BR 10355</strain>
    </source>
</reference>
<accession>A0A560KVL9</accession>
<dbReference type="CDD" id="cd00609">
    <property type="entry name" value="AAT_like"/>
    <property type="match status" value="1"/>
</dbReference>
<keyword evidence="2" id="KW-0238">DNA-binding</keyword>
<feature type="domain" description="Aminotransferase class I/classII large" evidence="1">
    <location>
        <begin position="75"/>
        <end position="351"/>
    </location>
</feature>
<dbReference type="PANTHER" id="PTHR46577">
    <property type="entry name" value="HTH-TYPE TRANSCRIPTIONAL REGULATORY PROTEIN GABR"/>
    <property type="match status" value="1"/>
</dbReference>
<dbReference type="Pfam" id="PF00155">
    <property type="entry name" value="Aminotran_1_2"/>
    <property type="match status" value="1"/>
</dbReference>
<comment type="caution">
    <text evidence="2">The sequence shown here is derived from an EMBL/GenBank/DDBJ whole genome shotgun (WGS) entry which is preliminary data.</text>
</comment>
<protein>
    <submittedName>
        <fullName evidence="2">DNA-binding transcriptional MocR family regulator</fullName>
    </submittedName>
</protein>
<evidence type="ECO:0000313" key="3">
    <source>
        <dbReference type="Proteomes" id="UP000321304"/>
    </source>
</evidence>
<dbReference type="InterPro" id="IPR015424">
    <property type="entry name" value="PyrdxlP-dep_Trfase"/>
</dbReference>
<dbReference type="Proteomes" id="UP000321304">
    <property type="component" value="Unassembled WGS sequence"/>
</dbReference>
<evidence type="ECO:0000313" key="2">
    <source>
        <dbReference type="EMBL" id="TWB87255.1"/>
    </source>
</evidence>
<keyword evidence="3" id="KW-1185">Reference proteome</keyword>
<organism evidence="2 3">
    <name type="scientific">Bradyrhizobium macuxiense</name>
    <dbReference type="NCBI Taxonomy" id="1755647"/>
    <lineage>
        <taxon>Bacteria</taxon>
        <taxon>Pseudomonadati</taxon>
        <taxon>Pseudomonadota</taxon>
        <taxon>Alphaproteobacteria</taxon>
        <taxon>Hyphomicrobiales</taxon>
        <taxon>Nitrobacteraceae</taxon>
        <taxon>Bradyrhizobium</taxon>
    </lineage>
</organism>
<proteinExistence type="predicted"/>
<dbReference type="PANTHER" id="PTHR46577:SF1">
    <property type="entry name" value="HTH-TYPE TRANSCRIPTIONAL REGULATORY PROTEIN GABR"/>
    <property type="match status" value="1"/>
</dbReference>
<name>A0A560KVL9_9BRAD</name>
<evidence type="ECO:0000259" key="1">
    <source>
        <dbReference type="Pfam" id="PF00155"/>
    </source>
</evidence>
<dbReference type="InterPro" id="IPR051446">
    <property type="entry name" value="HTH_trans_reg/aminotransferase"/>
</dbReference>
<dbReference type="RefSeq" id="WP_146992688.1">
    <property type="nucleotide sequence ID" value="NZ_VITY01000022.1"/>
</dbReference>
<dbReference type="OrthoDB" id="9794015at2"/>
<dbReference type="GO" id="GO:0003677">
    <property type="term" value="F:DNA binding"/>
    <property type="evidence" value="ECO:0007669"/>
    <property type="project" value="UniProtKB-KW"/>
</dbReference>
<sequence>MNASLQSNALFLNMSGNLPPKVPHVFNDAYRGAVGGVLADFEPNDLIGAHQFRGSERDRCAGARFVARRLSEMPAPDRIVVANGTQSILLMLLASLVGRGRRLALESLSYPTLRSFADHLGFDLSPVPMDEEGALPDAFEAICRADRPAAYYAMPTLQNPTTGIMSVVRRQAIAEICRRYGIAIIEDDIYSLLPRDMPLPLSTFAPELSWYILGTAKSLAAALKVAYVVAPTAAAAAERFWPGVRATYWMCAPMNGSVVSKLIEIGHADRIIEAVRAETRARQAIVAERLAGADLRTRPDCLHVWLSLPDSRPASDFVSELRALGVEVSTSSTYAMGDTRPPNAIRFGMGTPRDRADFERGLNTITKVYFK</sequence>
<dbReference type="EMBL" id="VITY01000022">
    <property type="protein sequence ID" value="TWB87255.1"/>
    <property type="molecule type" value="Genomic_DNA"/>
</dbReference>
<dbReference type="GO" id="GO:0030170">
    <property type="term" value="F:pyridoxal phosphate binding"/>
    <property type="evidence" value="ECO:0007669"/>
    <property type="project" value="InterPro"/>
</dbReference>
<gene>
    <name evidence="2" type="ORF">FBZ93_12236</name>
</gene>
<dbReference type="InterPro" id="IPR004839">
    <property type="entry name" value="Aminotransferase_I/II_large"/>
</dbReference>
<dbReference type="AlphaFoldDB" id="A0A560KVL9"/>
<dbReference type="Gene3D" id="3.40.640.10">
    <property type="entry name" value="Type I PLP-dependent aspartate aminotransferase-like (Major domain)"/>
    <property type="match status" value="1"/>
</dbReference>
<dbReference type="SUPFAM" id="SSF53383">
    <property type="entry name" value="PLP-dependent transferases"/>
    <property type="match status" value="1"/>
</dbReference>